<dbReference type="Pfam" id="PF05685">
    <property type="entry name" value="Uma2"/>
    <property type="match status" value="1"/>
</dbReference>
<proteinExistence type="predicted"/>
<dbReference type="GO" id="GO:0006281">
    <property type="term" value="P:DNA repair"/>
    <property type="evidence" value="ECO:0007669"/>
    <property type="project" value="UniProtKB-ARBA"/>
</dbReference>
<reference evidence="3" key="1">
    <citation type="submission" date="2022-11" db="EMBL/GenBank/DDBJ databases">
        <authorList>
            <person name="Morgan W.R."/>
            <person name="Tartar A."/>
        </authorList>
    </citation>
    <scope>NUCLEOTIDE SEQUENCE</scope>
    <source>
        <strain evidence="3">ARSEF 373</strain>
    </source>
</reference>
<evidence type="ECO:0000313" key="4">
    <source>
        <dbReference type="Proteomes" id="UP001146120"/>
    </source>
</evidence>
<dbReference type="InterPro" id="IPR011335">
    <property type="entry name" value="Restrct_endonuc-II-like"/>
</dbReference>
<dbReference type="InterPro" id="IPR012296">
    <property type="entry name" value="Nuclease_put_TT1808"/>
</dbReference>
<dbReference type="AlphaFoldDB" id="A0AAV2Z2W2"/>
<dbReference type="PANTHER" id="PTHR34107">
    <property type="entry name" value="SLL0198 PROTEIN-RELATED"/>
    <property type="match status" value="1"/>
</dbReference>
<evidence type="ECO:0000259" key="1">
    <source>
        <dbReference type="Pfam" id="PF05685"/>
    </source>
</evidence>
<gene>
    <name evidence="2" type="ORF">N0F65_006464</name>
    <name evidence="3" type="ORF">N0F65_010359</name>
</gene>
<organism evidence="3 4">
    <name type="scientific">Lagenidium giganteum</name>
    <dbReference type="NCBI Taxonomy" id="4803"/>
    <lineage>
        <taxon>Eukaryota</taxon>
        <taxon>Sar</taxon>
        <taxon>Stramenopiles</taxon>
        <taxon>Oomycota</taxon>
        <taxon>Peronosporomycetes</taxon>
        <taxon>Pythiales</taxon>
        <taxon>Pythiaceae</taxon>
    </lineage>
</organism>
<comment type="caution">
    <text evidence="3">The sequence shown here is derived from an EMBL/GenBank/DDBJ whole genome shotgun (WGS) entry which is preliminary data.</text>
</comment>
<dbReference type="PANTHER" id="PTHR34107:SF4">
    <property type="entry name" value="SLL1222 PROTEIN"/>
    <property type="match status" value="1"/>
</dbReference>
<dbReference type="Proteomes" id="UP001146120">
    <property type="component" value="Unassembled WGS sequence"/>
</dbReference>
<dbReference type="InterPro" id="IPR008538">
    <property type="entry name" value="Uma2"/>
</dbReference>
<reference evidence="3" key="2">
    <citation type="journal article" date="2023" name="Microbiol Resour">
        <title>Decontamination and Annotation of the Draft Genome Sequence of the Oomycete Lagenidium giganteum ARSEF 373.</title>
        <authorList>
            <person name="Morgan W.R."/>
            <person name="Tartar A."/>
        </authorList>
    </citation>
    <scope>NUCLEOTIDE SEQUENCE</scope>
    <source>
        <strain evidence="3">ARSEF 373</strain>
    </source>
</reference>
<protein>
    <recommendedName>
        <fullName evidence="1">Putative restriction endonuclease domain-containing protein</fullName>
    </recommendedName>
</protein>
<feature type="domain" description="Putative restriction endonuclease" evidence="1">
    <location>
        <begin position="81"/>
        <end position="181"/>
    </location>
</feature>
<dbReference type="Gene3D" id="3.90.1570.10">
    <property type="entry name" value="tt1808, chain A"/>
    <property type="match status" value="1"/>
</dbReference>
<dbReference type="EMBL" id="DAKRPA010000062">
    <property type="protein sequence ID" value="DBA00560.1"/>
    <property type="molecule type" value="Genomic_DNA"/>
</dbReference>
<dbReference type="EMBL" id="DAKRPA010000043">
    <property type="protein sequence ID" value="DBA01708.1"/>
    <property type="molecule type" value="Genomic_DNA"/>
</dbReference>
<sequence length="206" mass="23627">MNEAIVLPDGSRIEATPGKYRVVPPPDLNEVEGGRFLLEYEFPFLIVRGMSTRSASDEEQGAASLQARLWVLQHPRINAKVGGCRLGYQFNAPRRRQGRCYHRQFIPDISYVEKNMGYLPCVPAVVIELMSATDRMEDLQAKVTKFINAGTREGVVVDTRGDRVWIYNRNEQPYFDSLAEIQFDSWPDFTLDCIAIRDARTRLRLR</sequence>
<dbReference type="SUPFAM" id="SSF52980">
    <property type="entry name" value="Restriction endonuclease-like"/>
    <property type="match status" value="1"/>
</dbReference>
<keyword evidence="4" id="KW-1185">Reference proteome</keyword>
<evidence type="ECO:0000313" key="2">
    <source>
        <dbReference type="EMBL" id="DBA00560.1"/>
    </source>
</evidence>
<evidence type="ECO:0000313" key="3">
    <source>
        <dbReference type="EMBL" id="DBA01708.1"/>
    </source>
</evidence>
<dbReference type="CDD" id="cd06260">
    <property type="entry name" value="DUF820-like"/>
    <property type="match status" value="1"/>
</dbReference>
<name>A0AAV2Z2W2_9STRA</name>
<accession>A0AAV2Z2W2</accession>